<evidence type="ECO:0000256" key="5">
    <source>
        <dbReference type="ARBA" id="ARBA00022989"/>
    </source>
</evidence>
<dbReference type="Pfam" id="PF00005">
    <property type="entry name" value="ABC_tran"/>
    <property type="match status" value="1"/>
</dbReference>
<evidence type="ECO:0000256" key="1">
    <source>
        <dbReference type="ARBA" id="ARBA00004651"/>
    </source>
</evidence>
<dbReference type="InterPro" id="IPR003593">
    <property type="entry name" value="AAA+_ATPase"/>
</dbReference>
<feature type="domain" description="ABC transmembrane type-1" evidence="10">
    <location>
        <begin position="23"/>
        <end position="312"/>
    </location>
</feature>
<comment type="caution">
    <text evidence="11">The sequence shown here is derived from an EMBL/GenBank/DDBJ whole genome shotgun (WGS) entry which is preliminary data.</text>
</comment>
<keyword evidence="4" id="KW-0067">ATP-binding</keyword>
<dbReference type="GO" id="GO:0016887">
    <property type="term" value="F:ATP hydrolysis activity"/>
    <property type="evidence" value="ECO:0007669"/>
    <property type="project" value="InterPro"/>
</dbReference>
<dbReference type="InterPro" id="IPR027417">
    <property type="entry name" value="P-loop_NTPase"/>
</dbReference>
<dbReference type="InterPro" id="IPR036640">
    <property type="entry name" value="ABC1_TM_sf"/>
</dbReference>
<protein>
    <submittedName>
        <fullName evidence="11">HlyB/MsbA family ABC transporter</fullName>
    </submittedName>
</protein>
<dbReference type="InterPro" id="IPR003439">
    <property type="entry name" value="ABC_transporter-like_ATP-bd"/>
</dbReference>
<dbReference type="GO" id="GO:0034040">
    <property type="term" value="F:ATPase-coupled lipid transmembrane transporter activity"/>
    <property type="evidence" value="ECO:0007669"/>
    <property type="project" value="TreeGrafter"/>
</dbReference>
<organism evidence="11 12">
    <name type="scientific">Sediminivirga luteola</name>
    <dbReference type="NCBI Taxonomy" id="1774748"/>
    <lineage>
        <taxon>Bacteria</taxon>
        <taxon>Bacillati</taxon>
        <taxon>Actinomycetota</taxon>
        <taxon>Actinomycetes</taxon>
        <taxon>Micrococcales</taxon>
        <taxon>Brevibacteriaceae</taxon>
        <taxon>Sediminivirga</taxon>
    </lineage>
</organism>
<dbReference type="Proteomes" id="UP000616114">
    <property type="component" value="Unassembled WGS sequence"/>
</dbReference>
<dbReference type="AlphaFoldDB" id="A0A8J2U093"/>
<sequence length="636" mass="66085">MTLPAPLALMRTAGLRPLSLVPVIALGLAVSVTYLGSAWLSAQVFIAIFSVDAPGSLDPAGWLRLLGALLAGLVVLLALRPLLVLLREAEVNRLGRRYKTRLREAMGQRVADLGPFGLSGSRSGRLQTLFSEGVENLEPFYGRYLPQIAVTVMTVLAAGTWLLLVSPWVGGALLLGGLGVVILPRAWDRILASRGGEHWDAYETLNAEIVDSMQGMTTLKALGAARRRQGELEAASDRLLSSTMRQMKLSLVESGLTATAHVAGPLIGLAVGIWQVRAGALDPLALFPILLVSAEMYRPFRELSAHWHAGYLGGFAAAGIQRFLAEGTPYARLARQAAPPSDAPEASGTLGTQCDGAGAEPDLAADVEVDSVTFAFADPPGVEPGVEAGIEPGAEHEPGHGPEHGTEAHAGQHEAPAPALAGLTVRLHGGELNVIIGASGSGKSTLAGLLARFALPERGSIRIGGVPLQAIPERVLRRRLALVGQGASCPAGTVREVLGAESGPADQDGGRTAGDEWLTAALRAAGLESLQGATGSEVLDLPVAERGTNLSGGQRQRLAIARALVSRPQLLILDEATSALDAAREERVLAGIREFLPGSTLVVITHRPAAVTGAAHAIRLGGGRLQATGSGQEVLA</sequence>
<evidence type="ECO:0000259" key="9">
    <source>
        <dbReference type="PROSITE" id="PS50893"/>
    </source>
</evidence>
<name>A0A8J2U093_9MICO</name>
<keyword evidence="2 8" id="KW-0812">Transmembrane</keyword>
<accession>A0A8J2U093</accession>
<feature type="region of interest" description="Disordered" evidence="7">
    <location>
        <begin position="335"/>
        <end position="359"/>
    </location>
</feature>
<dbReference type="CDD" id="cd03228">
    <property type="entry name" value="ABCC_MRP_Like"/>
    <property type="match status" value="1"/>
</dbReference>
<dbReference type="InterPro" id="IPR017871">
    <property type="entry name" value="ABC_transporter-like_CS"/>
</dbReference>
<keyword evidence="12" id="KW-1185">Reference proteome</keyword>
<comment type="subcellular location">
    <subcellularLocation>
        <location evidence="1">Cell membrane</location>
        <topology evidence="1">Multi-pass membrane protein</topology>
    </subcellularLocation>
</comment>
<feature type="transmembrane region" description="Helical" evidence="8">
    <location>
        <begin position="61"/>
        <end position="86"/>
    </location>
</feature>
<dbReference type="Gene3D" id="1.20.1560.10">
    <property type="entry name" value="ABC transporter type 1, transmembrane domain"/>
    <property type="match status" value="1"/>
</dbReference>
<evidence type="ECO:0000256" key="2">
    <source>
        <dbReference type="ARBA" id="ARBA00022692"/>
    </source>
</evidence>
<feature type="region of interest" description="Disordered" evidence="7">
    <location>
        <begin position="383"/>
        <end position="413"/>
    </location>
</feature>
<keyword evidence="3" id="KW-0547">Nucleotide-binding</keyword>
<dbReference type="SUPFAM" id="SSF52540">
    <property type="entry name" value="P-loop containing nucleoside triphosphate hydrolases"/>
    <property type="match status" value="1"/>
</dbReference>
<feature type="domain" description="ABC transporter" evidence="9">
    <location>
        <begin position="403"/>
        <end position="636"/>
    </location>
</feature>
<dbReference type="GO" id="GO:0005524">
    <property type="term" value="F:ATP binding"/>
    <property type="evidence" value="ECO:0007669"/>
    <property type="project" value="UniProtKB-KW"/>
</dbReference>
<dbReference type="InterPro" id="IPR011527">
    <property type="entry name" value="ABC1_TM_dom"/>
</dbReference>
<evidence type="ECO:0000256" key="3">
    <source>
        <dbReference type="ARBA" id="ARBA00022741"/>
    </source>
</evidence>
<evidence type="ECO:0000313" key="11">
    <source>
        <dbReference type="EMBL" id="GGA23608.1"/>
    </source>
</evidence>
<evidence type="ECO:0000256" key="6">
    <source>
        <dbReference type="ARBA" id="ARBA00023136"/>
    </source>
</evidence>
<dbReference type="InterPro" id="IPR039421">
    <property type="entry name" value="Type_1_exporter"/>
</dbReference>
<evidence type="ECO:0000256" key="4">
    <source>
        <dbReference type="ARBA" id="ARBA00022840"/>
    </source>
</evidence>
<evidence type="ECO:0000256" key="7">
    <source>
        <dbReference type="SAM" id="MobiDB-lite"/>
    </source>
</evidence>
<feature type="transmembrane region" description="Helical" evidence="8">
    <location>
        <begin position="168"/>
        <end position="187"/>
    </location>
</feature>
<dbReference type="SUPFAM" id="SSF90123">
    <property type="entry name" value="ABC transporter transmembrane region"/>
    <property type="match status" value="1"/>
</dbReference>
<feature type="compositionally biased region" description="Basic and acidic residues" evidence="7">
    <location>
        <begin position="393"/>
        <end position="412"/>
    </location>
</feature>
<gene>
    <name evidence="11" type="ORF">GCM10011333_28300</name>
</gene>
<keyword evidence="6 8" id="KW-0472">Membrane</keyword>
<dbReference type="Gene3D" id="3.40.50.300">
    <property type="entry name" value="P-loop containing nucleotide triphosphate hydrolases"/>
    <property type="match status" value="1"/>
</dbReference>
<reference evidence="11" key="1">
    <citation type="journal article" date="2014" name="Int. J. Syst. Evol. Microbiol.">
        <title>Complete genome sequence of Corynebacterium casei LMG S-19264T (=DSM 44701T), isolated from a smear-ripened cheese.</title>
        <authorList>
            <consortium name="US DOE Joint Genome Institute (JGI-PGF)"/>
            <person name="Walter F."/>
            <person name="Albersmeier A."/>
            <person name="Kalinowski J."/>
            <person name="Ruckert C."/>
        </authorList>
    </citation>
    <scope>NUCLEOTIDE SEQUENCE</scope>
    <source>
        <strain evidence="11">CGMCC 1.12785</strain>
    </source>
</reference>
<dbReference type="PROSITE" id="PS50929">
    <property type="entry name" value="ABC_TM1F"/>
    <property type="match status" value="1"/>
</dbReference>
<dbReference type="PROSITE" id="PS00211">
    <property type="entry name" value="ABC_TRANSPORTER_1"/>
    <property type="match status" value="1"/>
</dbReference>
<dbReference type="Pfam" id="PF00664">
    <property type="entry name" value="ABC_membrane"/>
    <property type="match status" value="1"/>
</dbReference>
<proteinExistence type="predicted"/>
<dbReference type="SMART" id="SM00382">
    <property type="entry name" value="AAA"/>
    <property type="match status" value="1"/>
</dbReference>
<dbReference type="RefSeq" id="WP_188551546.1">
    <property type="nucleotide sequence ID" value="NZ_BMFY01000014.1"/>
</dbReference>
<evidence type="ECO:0000313" key="12">
    <source>
        <dbReference type="Proteomes" id="UP000616114"/>
    </source>
</evidence>
<dbReference type="GO" id="GO:0005886">
    <property type="term" value="C:plasma membrane"/>
    <property type="evidence" value="ECO:0007669"/>
    <property type="project" value="UniProtKB-SubCell"/>
</dbReference>
<dbReference type="EMBL" id="BMFY01000014">
    <property type="protein sequence ID" value="GGA23608.1"/>
    <property type="molecule type" value="Genomic_DNA"/>
</dbReference>
<feature type="transmembrane region" description="Helical" evidence="8">
    <location>
        <begin position="20"/>
        <end position="49"/>
    </location>
</feature>
<dbReference type="PANTHER" id="PTHR24221:SF646">
    <property type="entry name" value="HAEMOLYSIN SECRETION ATP-BINDING PROTEIN"/>
    <property type="match status" value="1"/>
</dbReference>
<keyword evidence="5 8" id="KW-1133">Transmembrane helix</keyword>
<dbReference type="GO" id="GO:0140359">
    <property type="term" value="F:ABC-type transporter activity"/>
    <property type="evidence" value="ECO:0007669"/>
    <property type="project" value="InterPro"/>
</dbReference>
<dbReference type="PANTHER" id="PTHR24221">
    <property type="entry name" value="ATP-BINDING CASSETTE SUB-FAMILY B"/>
    <property type="match status" value="1"/>
</dbReference>
<reference evidence="11" key="2">
    <citation type="submission" date="2020-09" db="EMBL/GenBank/DDBJ databases">
        <authorList>
            <person name="Sun Q."/>
            <person name="Zhou Y."/>
        </authorList>
    </citation>
    <scope>NUCLEOTIDE SEQUENCE</scope>
    <source>
        <strain evidence="11">CGMCC 1.12785</strain>
    </source>
</reference>
<dbReference type="PROSITE" id="PS50893">
    <property type="entry name" value="ABC_TRANSPORTER_2"/>
    <property type="match status" value="1"/>
</dbReference>
<evidence type="ECO:0000259" key="10">
    <source>
        <dbReference type="PROSITE" id="PS50929"/>
    </source>
</evidence>
<evidence type="ECO:0000256" key="8">
    <source>
        <dbReference type="SAM" id="Phobius"/>
    </source>
</evidence>